<dbReference type="EMBL" id="CP121106">
    <property type="protein sequence ID" value="WFL78685.1"/>
    <property type="molecule type" value="Genomic_DNA"/>
</dbReference>
<reference evidence="1 2" key="1">
    <citation type="submission" date="2023-03" db="EMBL/GenBank/DDBJ databases">
        <title>Altererythrobacter sp. CAU 1644 isolated from sand.</title>
        <authorList>
            <person name="Kim W."/>
        </authorList>
    </citation>
    <scope>NUCLEOTIDE SEQUENCE [LARGE SCALE GENOMIC DNA]</scope>
    <source>
        <strain evidence="1 2">CAU 1644</strain>
    </source>
</reference>
<dbReference type="InterPro" id="IPR047324">
    <property type="entry name" value="LbH_gamma_CA-like"/>
</dbReference>
<protein>
    <submittedName>
        <fullName evidence="1">Gamma carbonic anhydrase family protein</fullName>
    </submittedName>
</protein>
<evidence type="ECO:0000313" key="2">
    <source>
        <dbReference type="Proteomes" id="UP001215827"/>
    </source>
</evidence>
<sequence>MTNETPLARPGVNIVPIHGKIPQIHESAFVAPGCTIIGDVTIGAGSSIWYNCVLRADVSRIVIGERTNVQDGSVLHCDPPRSGDPDGSPLIIGDDVLIGHMAMIHGCTIADRGFVGLGAIAMNKAVIGSDAMLAAGAMLTEGKVMGERELWGGRPARKMRDLDDAAVAGMRIGTAHYAENAKHHAEAVAAALGKGASEG</sequence>
<dbReference type="InterPro" id="IPR050484">
    <property type="entry name" value="Transf_Hexapept/Carb_Anhydrase"/>
</dbReference>
<proteinExistence type="predicted"/>
<dbReference type="PANTHER" id="PTHR13061:SF29">
    <property type="entry name" value="GAMMA CARBONIC ANHYDRASE-LIKE 1, MITOCHONDRIAL-RELATED"/>
    <property type="match status" value="1"/>
</dbReference>
<dbReference type="InterPro" id="IPR001451">
    <property type="entry name" value="Hexapep"/>
</dbReference>
<dbReference type="CDD" id="cd04645">
    <property type="entry name" value="LbH_gamma_CA_like"/>
    <property type="match status" value="1"/>
</dbReference>
<keyword evidence="2" id="KW-1185">Reference proteome</keyword>
<name>A0ABY8FWT1_9SPHN</name>
<dbReference type="Gene3D" id="2.160.10.10">
    <property type="entry name" value="Hexapeptide repeat proteins"/>
    <property type="match status" value="1"/>
</dbReference>
<dbReference type="SUPFAM" id="SSF51161">
    <property type="entry name" value="Trimeric LpxA-like enzymes"/>
    <property type="match status" value="1"/>
</dbReference>
<evidence type="ECO:0000313" key="1">
    <source>
        <dbReference type="EMBL" id="WFL78685.1"/>
    </source>
</evidence>
<gene>
    <name evidence="1" type="ORF">P7228_06370</name>
</gene>
<dbReference type="RefSeq" id="WP_278017375.1">
    <property type="nucleotide sequence ID" value="NZ_CP121106.1"/>
</dbReference>
<dbReference type="InterPro" id="IPR011004">
    <property type="entry name" value="Trimer_LpxA-like_sf"/>
</dbReference>
<accession>A0ABY8FWT1</accession>
<dbReference type="Proteomes" id="UP001215827">
    <property type="component" value="Chromosome"/>
</dbReference>
<dbReference type="Pfam" id="PF00132">
    <property type="entry name" value="Hexapep"/>
    <property type="match status" value="1"/>
</dbReference>
<dbReference type="PANTHER" id="PTHR13061">
    <property type="entry name" value="DYNACTIN SUBUNIT P25"/>
    <property type="match status" value="1"/>
</dbReference>
<organism evidence="1 2">
    <name type="scientific">Altererythrobacter arenosus</name>
    <dbReference type="NCBI Taxonomy" id="3032592"/>
    <lineage>
        <taxon>Bacteria</taxon>
        <taxon>Pseudomonadati</taxon>
        <taxon>Pseudomonadota</taxon>
        <taxon>Alphaproteobacteria</taxon>
        <taxon>Sphingomonadales</taxon>
        <taxon>Erythrobacteraceae</taxon>
        <taxon>Altererythrobacter</taxon>
    </lineage>
</organism>